<dbReference type="EMBL" id="CCKQ01007640">
    <property type="protein sequence ID" value="CDW79045.1"/>
    <property type="molecule type" value="Genomic_DNA"/>
</dbReference>
<accession>A0A078A9U9</accession>
<feature type="compositionally biased region" description="Low complexity" evidence="3">
    <location>
        <begin position="1451"/>
        <end position="1473"/>
    </location>
</feature>
<gene>
    <name evidence="4" type="primary">Contig14472.g15423</name>
    <name evidence="4" type="ORF">STYLEM_8030</name>
</gene>
<feature type="repeat" description="WD" evidence="1">
    <location>
        <begin position="140"/>
        <end position="183"/>
    </location>
</feature>
<dbReference type="InterPro" id="IPR052779">
    <property type="entry name" value="WDR62"/>
</dbReference>
<name>A0A078A9U9_STYLE</name>
<evidence type="ECO:0000256" key="1">
    <source>
        <dbReference type="PROSITE-ProRule" id="PRU00221"/>
    </source>
</evidence>
<dbReference type="InterPro" id="IPR011047">
    <property type="entry name" value="Quinoprotein_ADH-like_sf"/>
</dbReference>
<dbReference type="PANTHER" id="PTHR45589:SF1">
    <property type="entry name" value="WD REPEAT DOMAIN 62, ISOFORM G"/>
    <property type="match status" value="1"/>
</dbReference>
<reference evidence="4 5" key="1">
    <citation type="submission" date="2014-06" db="EMBL/GenBank/DDBJ databases">
        <authorList>
            <person name="Swart Estienne"/>
        </authorList>
    </citation>
    <scope>NUCLEOTIDE SEQUENCE [LARGE SCALE GENOMIC DNA]</scope>
    <source>
        <strain evidence="4 5">130c</strain>
    </source>
</reference>
<evidence type="ECO:0000313" key="4">
    <source>
        <dbReference type="EMBL" id="CDW79045.1"/>
    </source>
</evidence>
<feature type="compositionally biased region" description="Low complexity" evidence="3">
    <location>
        <begin position="964"/>
        <end position="978"/>
    </location>
</feature>
<proteinExistence type="predicted"/>
<feature type="coiled-coil region" evidence="2">
    <location>
        <begin position="1329"/>
        <end position="1378"/>
    </location>
</feature>
<dbReference type="SMART" id="SM00320">
    <property type="entry name" value="WD40"/>
    <property type="match status" value="11"/>
</dbReference>
<dbReference type="SUPFAM" id="SSF117289">
    <property type="entry name" value="Nucleoporin domain"/>
    <property type="match status" value="1"/>
</dbReference>
<feature type="compositionally biased region" description="Basic and acidic residues" evidence="3">
    <location>
        <begin position="946"/>
        <end position="958"/>
    </location>
</feature>
<evidence type="ECO:0000313" key="5">
    <source>
        <dbReference type="Proteomes" id="UP000039865"/>
    </source>
</evidence>
<keyword evidence="5" id="KW-1185">Reference proteome</keyword>
<sequence>MKGKKFQKYANIHQQFKPLPPVPLKKLAGIKLPSIQSGKELPYMQLEKVIGFSSKNNGSIAVNPINGELATTAGCVICIYSPKENKQTKFLFSRSQRSFSCLTYSHTGRYLAAGEGAFKQPEITVWEIQLDGQYVEIKHLKGHKYGIESIMFSPNMNYLISLGDANDRGLFVWDWENEQRVTSNKLGKPVNTFAFSEQGEFFVTAGYQHLKYWYFDDNGKVQKTETNSKESIMESKSADLTKVKLKVFVGVACRLGQVFSLAADGHLYVYDKNRKLTKWMNIKVEKAISCTMTNEHLFCGCSDGIIRVFGTKSLEHIITLPKPPPLGSANIETGVKKIRIPATKDSKFADCLAVIVDENNQRVVVLYSDRMIFIWDIKQLDKISVYRTSLAHCGPIHDIQYIPNTMDVGYQDENSAVSLQEETSLTKFMTCSSDRTIRFWQFVDPTASLQNQQNILKGIVKNAYCKDMSRMIYVNSENRDQSVGQYDHFKVKNQRLNEDGTMPEQATLSPDDKDIEQQVRCVRISPDGKHVACGDWSGNIRIHDVKTLEEIQCIQAHDSEVLCLDYSPIIDLQGQNTSQQNNSDSQGQPQQQTLQLTSTIKFWLASGSRDRLAQIFELSQESGIYENVTILDDHSSILTSLKFAEERSVKNQRRLKLISAGADKQIILRNVDLQIVQKNDVKKLQNMATEDFIVVQKKEQCKYKTFSMEIAQQSGYIVTGHDKILQMWQLSTCDKIWEKKPESQRKSGSMDQIKVIIDPNAGVIISSSTDRFVTIYEAATGNVICKTTCGEVSTALCLSSNLKHLITCSTDGIIYIWRLPEQLAKALWKLKQEQKQKEEELITNNIDDLNDNKSQIRDTQFTTQTDDDFNDLENIANMQAVSNQPQNQAYAKKEDPIRISEIMKQISKATGQIDKIQIKSNSNTNKKQDSDDEDEEFDFGQAINKNEARDASEDKNELQESGANSGNNTNRKNRNNWGTKKENPQYSQTQPHQEEQNDEESMRQLKIKENKLPRWARSVTGDLLDESRSGTVAQRKSKFDEELKNQLDQLKNNILADDATDSAYADPTKKLQGDDIEEIFQNSLDKVAEQKPDQQFEDDPIMKKRNQNNSANAAQLQNQRISNLAGVPRNAFYDRIEEDLDEDKKSNDDKSQEDDDEEKLIKEQLQRRQMQKSRIILGLDDEDDGGVQASNSDLQSRRLRQRNNESRTSLSQQFFQRKLGASSEQNLFRPSNNYELLSKDQLPHSQQQNALKVEDLFDDHQQIQNKQQPPQQVPRSLQQSQSQFINQTPQILKNEQDSQFLGNNTIQNKNLINQNSSHKQKVDLDLDYLSQQQDLKKLAQEKYEKHKKMIEDQYKKQQKDLEVKVQKEKKEMEDQLNLRKSFIENKQKEKISEIENNKKPQINILEEIESEIKKEEEKFNKISALKQDSRNNRMEGGLLSVKKEDNKTGKGRSSSARGDSRSRSGQRYNNNNEEFNEDESMVQINSVQNKAGVGVSKVDEAAVNATIKAEMDKINNSLAKITQCLNSTGNQGSFMNAIRVKDDVTDSLSRSMGLWNSMMMTLGNRTSINVNLLQSQQMPSMNQSQQSSIMGGSGVNQSFLSSQISVKDDARDLLQKYSELLIEEISKKLGNKH</sequence>
<feature type="region of interest" description="Disordered" evidence="3">
    <location>
        <begin position="1137"/>
        <end position="1158"/>
    </location>
</feature>
<feature type="region of interest" description="Disordered" evidence="3">
    <location>
        <begin position="1423"/>
        <end position="1480"/>
    </location>
</feature>
<organism evidence="4 5">
    <name type="scientific">Stylonychia lemnae</name>
    <name type="common">Ciliate</name>
    <dbReference type="NCBI Taxonomy" id="5949"/>
    <lineage>
        <taxon>Eukaryota</taxon>
        <taxon>Sar</taxon>
        <taxon>Alveolata</taxon>
        <taxon>Ciliophora</taxon>
        <taxon>Intramacronucleata</taxon>
        <taxon>Spirotrichea</taxon>
        <taxon>Stichotrichia</taxon>
        <taxon>Sporadotrichida</taxon>
        <taxon>Oxytrichidae</taxon>
        <taxon>Stylonychinae</taxon>
        <taxon>Stylonychia</taxon>
    </lineage>
</organism>
<dbReference type="OrthoDB" id="6154712at2759"/>
<dbReference type="Pfam" id="PF00400">
    <property type="entry name" value="WD40"/>
    <property type="match status" value="3"/>
</dbReference>
<feature type="region of interest" description="Disordered" evidence="3">
    <location>
        <begin position="1176"/>
        <end position="1212"/>
    </location>
</feature>
<feature type="region of interest" description="Disordered" evidence="3">
    <location>
        <begin position="913"/>
        <end position="1003"/>
    </location>
</feature>
<evidence type="ECO:0000256" key="3">
    <source>
        <dbReference type="SAM" id="MobiDB-lite"/>
    </source>
</evidence>
<dbReference type="InParanoid" id="A0A078A9U9"/>
<dbReference type="Proteomes" id="UP000039865">
    <property type="component" value="Unassembled WGS sequence"/>
</dbReference>
<evidence type="ECO:0000256" key="2">
    <source>
        <dbReference type="SAM" id="Coils"/>
    </source>
</evidence>
<keyword evidence="2" id="KW-0175">Coiled coil</keyword>
<keyword evidence="1" id="KW-0853">WD repeat</keyword>
<dbReference type="InterPro" id="IPR015943">
    <property type="entry name" value="WD40/YVTN_repeat-like_dom_sf"/>
</dbReference>
<dbReference type="PANTHER" id="PTHR45589">
    <property type="entry name" value="WD REPEAT DOMAIN 62, ISOFORM G"/>
    <property type="match status" value="1"/>
</dbReference>
<dbReference type="Gene3D" id="2.130.10.10">
    <property type="entry name" value="YVTN repeat-like/Quinoprotein amine dehydrogenase"/>
    <property type="match status" value="4"/>
</dbReference>
<dbReference type="SUPFAM" id="SSF50998">
    <property type="entry name" value="Quinoprotein alcohol dehydrogenase-like"/>
    <property type="match status" value="2"/>
</dbReference>
<feature type="compositionally biased region" description="Basic and acidic residues" evidence="3">
    <location>
        <begin position="992"/>
        <end position="1003"/>
    </location>
</feature>
<dbReference type="InterPro" id="IPR001680">
    <property type="entry name" value="WD40_rpt"/>
</dbReference>
<protein>
    <submittedName>
        <fullName evidence="4">Wd repeat-containing protein 62</fullName>
    </submittedName>
</protein>
<dbReference type="PROSITE" id="PS50082">
    <property type="entry name" value="WD_REPEATS_2"/>
    <property type="match status" value="1"/>
</dbReference>